<organism evidence="4">
    <name type="scientific">Albugo laibachii Nc14</name>
    <dbReference type="NCBI Taxonomy" id="890382"/>
    <lineage>
        <taxon>Eukaryota</taxon>
        <taxon>Sar</taxon>
        <taxon>Stramenopiles</taxon>
        <taxon>Oomycota</taxon>
        <taxon>Peronosporomycetes</taxon>
        <taxon>Albuginales</taxon>
        <taxon>Albuginaceae</taxon>
        <taxon>Albugo</taxon>
    </lineage>
</organism>
<protein>
    <submittedName>
        <fullName evidence="4">Uncharacterized protein AlNc14C116G6547</fullName>
    </submittedName>
</protein>
<dbReference type="EMBL" id="FR824161">
    <property type="protein sequence ID" value="CCA21260.1"/>
    <property type="molecule type" value="Genomic_DNA"/>
</dbReference>
<gene>
    <name evidence="4" type="primary">AlNc14C116G6547</name>
    <name evidence="4" type="ORF">ALNC14_074030</name>
</gene>
<proteinExistence type="predicted"/>
<dbReference type="GO" id="GO:0005634">
    <property type="term" value="C:nucleus"/>
    <property type="evidence" value="ECO:0007669"/>
    <property type="project" value="TreeGrafter"/>
</dbReference>
<dbReference type="HOGENOM" id="CLU_398182_0_0_1"/>
<evidence type="ECO:0000256" key="1">
    <source>
        <dbReference type="ARBA" id="ARBA00023125"/>
    </source>
</evidence>
<evidence type="ECO:0000256" key="2">
    <source>
        <dbReference type="SAM" id="MobiDB-lite"/>
    </source>
</evidence>
<feature type="region of interest" description="Disordered" evidence="2">
    <location>
        <begin position="1"/>
        <end position="35"/>
    </location>
</feature>
<dbReference type="GO" id="GO:0003677">
    <property type="term" value="F:DNA binding"/>
    <property type="evidence" value="ECO:0007669"/>
    <property type="project" value="UniProtKB-KW"/>
</dbReference>
<dbReference type="PANTHER" id="PTHR15666">
    <property type="entry name" value="COMM DOMAIN CONTAINING PROTEIN 5"/>
    <property type="match status" value="1"/>
</dbReference>
<reference evidence="4" key="2">
    <citation type="submission" date="2011-02" db="EMBL/GenBank/DDBJ databases">
        <authorList>
            <person name="MacLean D."/>
        </authorList>
    </citation>
    <scope>NUCLEOTIDE SEQUENCE</scope>
</reference>
<dbReference type="PROSITE" id="PS51253">
    <property type="entry name" value="HTH_CENPB"/>
    <property type="match status" value="1"/>
</dbReference>
<name>F0WJ14_9STRA</name>
<dbReference type="InterPro" id="IPR006600">
    <property type="entry name" value="HTH_CenpB_DNA-bd_dom"/>
</dbReference>
<dbReference type="AlphaFoldDB" id="F0WJ14"/>
<dbReference type="InterPro" id="IPR037357">
    <property type="entry name" value="COMMD5"/>
</dbReference>
<feature type="domain" description="HTH CENPB-type" evidence="3">
    <location>
        <begin position="98"/>
        <end position="180"/>
    </location>
</feature>
<evidence type="ECO:0000259" key="3">
    <source>
        <dbReference type="PROSITE" id="PS51253"/>
    </source>
</evidence>
<dbReference type="SMART" id="SM00674">
    <property type="entry name" value="CENPB"/>
    <property type="match status" value="1"/>
</dbReference>
<dbReference type="PANTHER" id="PTHR15666:SF1">
    <property type="entry name" value="COMM DOMAIN-CONTAINING PROTEIN 5"/>
    <property type="match status" value="1"/>
</dbReference>
<keyword evidence="1" id="KW-0238">DNA-binding</keyword>
<dbReference type="Gene3D" id="1.10.10.60">
    <property type="entry name" value="Homeodomain-like"/>
    <property type="match status" value="1"/>
</dbReference>
<evidence type="ECO:0000313" key="4">
    <source>
        <dbReference type="EMBL" id="CCA21260.1"/>
    </source>
</evidence>
<dbReference type="Pfam" id="PF03221">
    <property type="entry name" value="HTH_Tnp_Tc5"/>
    <property type="match status" value="1"/>
</dbReference>
<reference evidence="4" key="1">
    <citation type="journal article" date="2011" name="PLoS Biol.">
        <title>Gene gain and loss during evolution of obligate parasitism in the white rust pathogen of Arabidopsis thaliana.</title>
        <authorList>
            <person name="Kemen E."/>
            <person name="Gardiner A."/>
            <person name="Schultz-Larsen T."/>
            <person name="Kemen A.C."/>
            <person name="Balmuth A.L."/>
            <person name="Robert-Seilaniantz A."/>
            <person name="Bailey K."/>
            <person name="Holub E."/>
            <person name="Studholme D.J."/>
            <person name="Maclean D."/>
            <person name="Jones J.D."/>
        </authorList>
    </citation>
    <scope>NUCLEOTIDE SEQUENCE</scope>
</reference>
<accession>F0WJ14</accession>
<sequence length="692" mass="78386">MRLSDLRASRTRGPPQFKTQQKRQPERHAIAKTAATRTRLKCEQKRALREHHAGHPDMTRQELSEWAASAFKLPRPVARTSLSDLLKRQDDDTERNPLRKATHCAHSPELEAQLVVWINRCEELKIPIATAEAIRQKAEMIRSIILNTATLTTAVVLSKLMFSKGWLYRFQQRQGLKSGRTHGEADLIKTTAIENGLRVLQAVTSLYDKKDIFNMDEIANIQRCSGQVIQDMSALEIKDLGVVNKFFGLRISLDEEAGYVLDQEVSIDLLSKEYGLETANGVTLDGALYETGCMFCGTKVDSTNAQSYYGRVEDGGAYFKVLEGDQDDKVADRHRLKQTGVSLSTMEAEFFAASHAGRKLLGLTELFRELAKKREEYGKCQACGYSIQLICHYAHTRVVQPIFAKSGEVIADLLTKDLVAPGIAERRDIFNLKITHSTGEEECAHQCEVPDAEAMTYHLFDFALYHLKLCGVSSNCLAIMELENALQNLVRAISDKAVQDFCEQHFTCLMSVAITTLESKEQPEQITALNERFEPKHRSVALELIFILQNIIQVATREHLTLTATPSHDPSGLLCHENKFKDLPKSLELLFLDSMMQNEERISCLASQERLALPKMDALDWRVVKASGTNPSMVIMRVQTSDKHSKYLRFRLREFHQLRYKVAKALDELNQVEARPIMRLAHAESHTETRER</sequence>